<dbReference type="Proteomes" id="UP000288892">
    <property type="component" value="Unassembled WGS sequence"/>
</dbReference>
<evidence type="ECO:0000313" key="3">
    <source>
        <dbReference type="Proteomes" id="UP000288892"/>
    </source>
</evidence>
<feature type="domain" description="CoA-binding" evidence="1">
    <location>
        <begin position="6"/>
        <end position="46"/>
    </location>
</feature>
<dbReference type="GO" id="GO:0006099">
    <property type="term" value="P:tricarboxylic acid cycle"/>
    <property type="evidence" value="ECO:0007669"/>
    <property type="project" value="TreeGrafter"/>
</dbReference>
<evidence type="ECO:0000313" key="2">
    <source>
        <dbReference type="EMBL" id="RWX52031.1"/>
    </source>
</evidence>
<dbReference type="EMBL" id="MTKS01000049">
    <property type="protein sequence ID" value="RWX52031.1"/>
    <property type="molecule type" value="Genomic_DNA"/>
</dbReference>
<protein>
    <submittedName>
        <fullName evidence="2">CoA binding domain-containing protein</fullName>
        <ecNumber evidence="2">6.2.1.5</ecNumber>
    </submittedName>
</protein>
<evidence type="ECO:0000259" key="1">
    <source>
        <dbReference type="Pfam" id="PF02629"/>
    </source>
</evidence>
<dbReference type="SUPFAM" id="SSF51735">
    <property type="entry name" value="NAD(P)-binding Rossmann-fold domains"/>
    <property type="match status" value="1"/>
</dbReference>
<accession>A0A444JFY9</accession>
<dbReference type="Gene3D" id="3.40.50.720">
    <property type="entry name" value="NAD(P)-binding Rossmann-like Domain"/>
    <property type="match status" value="1"/>
</dbReference>
<dbReference type="AlphaFoldDB" id="A0A444JFY9"/>
<keyword evidence="2" id="KW-0436">Ligase</keyword>
<keyword evidence="3" id="KW-1185">Reference proteome</keyword>
<dbReference type="PANTHER" id="PTHR11117">
    <property type="entry name" value="SUCCINYL-COA LIGASE SUBUNIT ALPHA"/>
    <property type="match status" value="1"/>
</dbReference>
<organism evidence="2 3">
    <name type="scientific">Candidatus Electrothrix marina</name>
    <dbReference type="NCBI Taxonomy" id="1859130"/>
    <lineage>
        <taxon>Bacteria</taxon>
        <taxon>Pseudomonadati</taxon>
        <taxon>Thermodesulfobacteriota</taxon>
        <taxon>Desulfobulbia</taxon>
        <taxon>Desulfobulbales</taxon>
        <taxon>Desulfobulbaceae</taxon>
        <taxon>Candidatus Electrothrix</taxon>
    </lineage>
</organism>
<proteinExistence type="predicted"/>
<dbReference type="EC" id="6.2.1.5" evidence="2"/>
<sequence length="46" mass="4962">MSIFINRDTRLLVQGITGKEGQFHALQCLEYGTRVVAGVTPGKAGQ</sequence>
<dbReference type="PANTHER" id="PTHR11117:SF2">
    <property type="entry name" value="SUCCINATE--COA LIGASE [ADP_GDP-FORMING] SUBUNIT ALPHA, MITOCHONDRIAL"/>
    <property type="match status" value="1"/>
</dbReference>
<reference evidence="2 3" key="1">
    <citation type="submission" date="2017-01" db="EMBL/GenBank/DDBJ databases">
        <title>The cable genome- insights into the physiology and evolution of filamentous bacteria capable of sulfide oxidation via long distance electron transfer.</title>
        <authorList>
            <person name="Schreiber L."/>
            <person name="Bjerg J.T."/>
            <person name="Boggild A."/>
            <person name="Van De Vossenberg J."/>
            <person name="Meysman F."/>
            <person name="Nielsen L.P."/>
            <person name="Schramm A."/>
            <person name="Kjeldsen K.U."/>
        </authorList>
    </citation>
    <scope>NUCLEOTIDE SEQUENCE [LARGE SCALE GENOMIC DNA]</scope>
    <source>
        <strain evidence="2">A5</strain>
    </source>
</reference>
<dbReference type="InterPro" id="IPR003781">
    <property type="entry name" value="CoA-bd"/>
</dbReference>
<dbReference type="GO" id="GO:0004775">
    <property type="term" value="F:succinate-CoA ligase (ADP-forming) activity"/>
    <property type="evidence" value="ECO:0007669"/>
    <property type="project" value="UniProtKB-EC"/>
</dbReference>
<dbReference type="GO" id="GO:0004776">
    <property type="term" value="F:succinate-CoA ligase (GDP-forming) activity"/>
    <property type="evidence" value="ECO:0007669"/>
    <property type="project" value="TreeGrafter"/>
</dbReference>
<dbReference type="Pfam" id="PF02629">
    <property type="entry name" value="CoA_binding"/>
    <property type="match status" value="1"/>
</dbReference>
<feature type="non-terminal residue" evidence="2">
    <location>
        <position position="46"/>
    </location>
</feature>
<gene>
    <name evidence="2" type="ORF">VU01_104910</name>
</gene>
<comment type="caution">
    <text evidence="2">The sequence shown here is derived from an EMBL/GenBank/DDBJ whole genome shotgun (WGS) entry which is preliminary data.</text>
</comment>
<dbReference type="GO" id="GO:0009361">
    <property type="term" value="C:succinate-CoA ligase complex (ADP-forming)"/>
    <property type="evidence" value="ECO:0007669"/>
    <property type="project" value="TreeGrafter"/>
</dbReference>
<name>A0A444JFY9_9BACT</name>
<dbReference type="InterPro" id="IPR036291">
    <property type="entry name" value="NAD(P)-bd_dom_sf"/>
</dbReference>